<dbReference type="AlphaFoldDB" id="A0A2V1GYX5"/>
<organism evidence="1 2">
    <name type="scientific">Pelagibaculum spongiae</name>
    <dbReference type="NCBI Taxonomy" id="2080658"/>
    <lineage>
        <taxon>Bacteria</taxon>
        <taxon>Pseudomonadati</taxon>
        <taxon>Pseudomonadota</taxon>
        <taxon>Gammaproteobacteria</taxon>
        <taxon>Oceanospirillales</taxon>
        <taxon>Pelagibaculum</taxon>
    </lineage>
</organism>
<protein>
    <submittedName>
        <fullName evidence="1">Uncharacterized protein</fullName>
    </submittedName>
</protein>
<accession>A0A2V1GYX5</accession>
<dbReference type="InterPro" id="IPR018652">
    <property type="entry name" value="DUF2082_NA-bd_Znr"/>
</dbReference>
<dbReference type="OrthoDB" id="6293663at2"/>
<evidence type="ECO:0000313" key="2">
    <source>
        <dbReference type="Proteomes" id="UP000244906"/>
    </source>
</evidence>
<evidence type="ECO:0000313" key="1">
    <source>
        <dbReference type="EMBL" id="PVZ67722.1"/>
    </source>
</evidence>
<sequence length="140" mass="16407">MHFSQSVDNNSAAAQNSEDAMFGLVKQPTKVLTDKDLEEMTLVELQQARRKRWASDQQLKRISQELARRDPLTDWSCQRCGREKYHEKEIFTDGSYGDSMFQWERYKFHAVICNYCGKSEFYNTRMTSDDDGFGVFSPEH</sequence>
<proteinExistence type="predicted"/>
<dbReference type="RefSeq" id="WP_116687918.1">
    <property type="nucleotide sequence ID" value="NZ_CAWNYD010000006.1"/>
</dbReference>
<gene>
    <name evidence="1" type="ORF">DC094_14910</name>
</gene>
<reference evidence="1 2" key="1">
    <citation type="submission" date="2018-04" db="EMBL/GenBank/DDBJ databases">
        <title>Thalassorhabdus spongiae gen. nov., sp. nov., isolated from a marine sponge in South-West Iceland.</title>
        <authorList>
            <person name="Knobloch S."/>
            <person name="Daussin A."/>
            <person name="Johannsson R."/>
            <person name="Marteinsson V.T."/>
        </authorList>
    </citation>
    <scope>NUCLEOTIDE SEQUENCE [LARGE SCALE GENOMIC DNA]</scope>
    <source>
        <strain evidence="1 2">Hp12</strain>
    </source>
</reference>
<dbReference type="Proteomes" id="UP000244906">
    <property type="component" value="Unassembled WGS sequence"/>
</dbReference>
<keyword evidence="2" id="KW-1185">Reference proteome</keyword>
<comment type="caution">
    <text evidence="1">The sequence shown here is derived from an EMBL/GenBank/DDBJ whole genome shotgun (WGS) entry which is preliminary data.</text>
</comment>
<dbReference type="EMBL" id="QDDL01000006">
    <property type="protein sequence ID" value="PVZ67722.1"/>
    <property type="molecule type" value="Genomic_DNA"/>
</dbReference>
<name>A0A2V1GYX5_9GAMM</name>
<dbReference type="Pfam" id="PF09855">
    <property type="entry name" value="Zn_ribbon_13"/>
    <property type="match status" value="1"/>
</dbReference>